<dbReference type="RefSeq" id="WP_014467396.1">
    <property type="nucleotide sequence ID" value="NC_017186.1"/>
</dbReference>
<sequence>MSFDLAVRPATSAVTAAEATRKYLELAALEPGPRAIASTVS</sequence>
<proteinExistence type="predicted"/>
<name>A0A9R0P1S4_AMYMS</name>
<reference evidence="1 2" key="1">
    <citation type="journal article" date="2011" name="J. Bacteriol.">
        <title>Whole genome sequence of the rifamycin B-producing strain Amycolatopsis mediterranei S699.</title>
        <authorList>
            <person name="Verma M."/>
            <person name="Kaur J."/>
            <person name="Kumar M."/>
            <person name="Kumari K."/>
            <person name="Saxena A."/>
            <person name="Anand S."/>
            <person name="Nigam A."/>
            <person name="Ravi V."/>
            <person name="Raghuvanshi S."/>
            <person name="Khurana P."/>
            <person name="Tyagi A.K."/>
            <person name="Khurana J.P."/>
            <person name="Lal R."/>
        </authorList>
    </citation>
    <scope>NUCLEOTIDE SEQUENCE [LARGE SCALE GENOMIC DNA]</scope>
    <source>
        <strain evidence="1 2">S699</strain>
    </source>
</reference>
<accession>A0A9R0P1S4</accession>
<dbReference type="Proteomes" id="UP000006138">
    <property type="component" value="Chromosome"/>
</dbReference>
<dbReference type="KEGG" id="amn:RAM_31000"/>
<evidence type="ECO:0000313" key="1">
    <source>
        <dbReference type="EMBL" id="AEK44675.1"/>
    </source>
</evidence>
<evidence type="ECO:0000313" key="2">
    <source>
        <dbReference type="Proteomes" id="UP000006138"/>
    </source>
</evidence>
<dbReference type="AlphaFoldDB" id="A0A9R0P1S4"/>
<keyword evidence="2" id="KW-1185">Reference proteome</keyword>
<dbReference type="EMBL" id="CP002896">
    <property type="protein sequence ID" value="AEK44675.1"/>
    <property type="molecule type" value="Genomic_DNA"/>
</dbReference>
<gene>
    <name evidence="1" type="ordered locus">RAM_31000</name>
</gene>
<protein>
    <submittedName>
        <fullName evidence="1">Uncharacterized protein</fullName>
    </submittedName>
</protein>
<organism evidence="1 2">
    <name type="scientific">Amycolatopsis mediterranei (strain S699)</name>
    <name type="common">Nocardia mediterranei</name>
    <dbReference type="NCBI Taxonomy" id="713604"/>
    <lineage>
        <taxon>Bacteria</taxon>
        <taxon>Bacillati</taxon>
        <taxon>Actinomycetota</taxon>
        <taxon>Actinomycetes</taxon>
        <taxon>Pseudonocardiales</taxon>
        <taxon>Pseudonocardiaceae</taxon>
        <taxon>Amycolatopsis</taxon>
    </lineage>
</organism>
<dbReference type="GeneID" id="92877409"/>